<dbReference type="SUPFAM" id="SSF143548">
    <property type="entry name" value="Serine metabolism enzymes domain"/>
    <property type="match status" value="1"/>
</dbReference>
<gene>
    <name evidence="11" type="primary">serA_2</name>
    <name evidence="11" type="ORF">ETAA1_54170</name>
</gene>
<dbReference type="EC" id="1.1.1.95" evidence="9"/>
<dbReference type="Pfam" id="PF00389">
    <property type="entry name" value="2-Hacid_dh"/>
    <property type="match status" value="1"/>
</dbReference>
<dbReference type="EMBL" id="CP036273">
    <property type="protein sequence ID" value="QDU23417.1"/>
    <property type="molecule type" value="Genomic_DNA"/>
</dbReference>
<protein>
    <recommendedName>
        <fullName evidence="4 9">D-3-phosphoglycerate dehydrogenase</fullName>
        <ecNumber evidence="9">1.1.1.95</ecNumber>
    </recommendedName>
</protein>
<dbReference type="Pfam" id="PF01842">
    <property type="entry name" value="ACT"/>
    <property type="match status" value="1"/>
</dbReference>
<dbReference type="PANTHER" id="PTHR42938:SF47">
    <property type="entry name" value="HYDROXYPYRUVATE REDUCTASE"/>
    <property type="match status" value="1"/>
</dbReference>
<dbReference type="Pfam" id="PF19304">
    <property type="entry name" value="PGDH_inter"/>
    <property type="match status" value="1"/>
</dbReference>
<keyword evidence="6 9" id="KW-0520">NAD</keyword>
<dbReference type="InterPro" id="IPR045626">
    <property type="entry name" value="PGDH_ASB_dom"/>
</dbReference>
<dbReference type="CDD" id="cd04902">
    <property type="entry name" value="ACT_3PGDH-xct"/>
    <property type="match status" value="1"/>
</dbReference>
<evidence type="ECO:0000256" key="9">
    <source>
        <dbReference type="RuleBase" id="RU363003"/>
    </source>
</evidence>
<dbReference type="SUPFAM" id="SSF51735">
    <property type="entry name" value="NAD(P)-binding Rossmann-fold domains"/>
    <property type="match status" value="1"/>
</dbReference>
<dbReference type="OrthoDB" id="277029at2"/>
<dbReference type="GO" id="GO:0004617">
    <property type="term" value="F:phosphoglycerate dehydrogenase activity"/>
    <property type="evidence" value="ECO:0007669"/>
    <property type="project" value="UniProtKB-UniRule"/>
</dbReference>
<dbReference type="UniPathway" id="UPA00135">
    <property type="reaction ID" value="UER00196"/>
</dbReference>
<evidence type="ECO:0000259" key="10">
    <source>
        <dbReference type="PROSITE" id="PS51671"/>
    </source>
</evidence>
<dbReference type="PANTHER" id="PTHR42938">
    <property type="entry name" value="FORMATE DEHYDROGENASE 1"/>
    <property type="match status" value="1"/>
</dbReference>
<dbReference type="Gene3D" id="3.40.50.720">
    <property type="entry name" value="NAD(P)-binding Rossmann-like Domain"/>
    <property type="match status" value="2"/>
</dbReference>
<dbReference type="FunFam" id="3.40.50.720:FF:000021">
    <property type="entry name" value="D-3-phosphoglycerate dehydrogenase"/>
    <property type="match status" value="1"/>
</dbReference>
<dbReference type="RefSeq" id="WP_145243665.1">
    <property type="nucleotide sequence ID" value="NZ_CP036273.1"/>
</dbReference>
<evidence type="ECO:0000313" key="12">
    <source>
        <dbReference type="Proteomes" id="UP000319576"/>
    </source>
</evidence>
<evidence type="ECO:0000256" key="7">
    <source>
        <dbReference type="ARBA" id="ARBA00048126"/>
    </source>
</evidence>
<dbReference type="AlphaFoldDB" id="A0A517Y0Z4"/>
<evidence type="ECO:0000256" key="5">
    <source>
        <dbReference type="ARBA" id="ARBA00023002"/>
    </source>
</evidence>
<dbReference type="PROSITE" id="PS51671">
    <property type="entry name" value="ACT"/>
    <property type="match status" value="1"/>
</dbReference>
<dbReference type="InterPro" id="IPR036291">
    <property type="entry name" value="NAD(P)-bd_dom_sf"/>
</dbReference>
<keyword evidence="9" id="KW-0028">Amino-acid biosynthesis</keyword>
<feature type="domain" description="ACT" evidence="10">
    <location>
        <begin position="455"/>
        <end position="534"/>
    </location>
</feature>
<dbReference type="Proteomes" id="UP000319576">
    <property type="component" value="Chromosome"/>
</dbReference>
<dbReference type="InterPro" id="IPR002912">
    <property type="entry name" value="ACT_dom"/>
</dbReference>
<comment type="catalytic activity">
    <reaction evidence="8 9">
        <text>(2R)-3-phosphoglycerate + NAD(+) = 3-phosphooxypyruvate + NADH + H(+)</text>
        <dbReference type="Rhea" id="RHEA:12641"/>
        <dbReference type="ChEBI" id="CHEBI:15378"/>
        <dbReference type="ChEBI" id="CHEBI:18110"/>
        <dbReference type="ChEBI" id="CHEBI:57540"/>
        <dbReference type="ChEBI" id="CHEBI:57945"/>
        <dbReference type="ChEBI" id="CHEBI:58272"/>
        <dbReference type="EC" id="1.1.1.95"/>
    </reaction>
</comment>
<evidence type="ECO:0000313" key="11">
    <source>
        <dbReference type="EMBL" id="QDU23417.1"/>
    </source>
</evidence>
<dbReference type="GO" id="GO:0006564">
    <property type="term" value="P:L-serine biosynthetic process"/>
    <property type="evidence" value="ECO:0007669"/>
    <property type="project" value="UniProtKB-UniRule"/>
</dbReference>
<comment type="similarity">
    <text evidence="3 9">Belongs to the D-isomer specific 2-hydroxyacid dehydrogenase family.</text>
</comment>
<evidence type="ECO:0000256" key="1">
    <source>
        <dbReference type="ARBA" id="ARBA00003800"/>
    </source>
</evidence>
<proteinExistence type="inferred from homology"/>
<dbReference type="KEGG" id="uli:ETAA1_54170"/>
<dbReference type="Gene3D" id="3.30.1330.90">
    <property type="entry name" value="D-3-phosphoglycerate dehydrogenase, domain 3"/>
    <property type="match status" value="1"/>
</dbReference>
<dbReference type="Gene3D" id="3.30.70.260">
    <property type="match status" value="1"/>
</dbReference>
<dbReference type="InterPro" id="IPR006236">
    <property type="entry name" value="PGDH"/>
</dbReference>
<comment type="pathway">
    <text evidence="2 9">Amino-acid biosynthesis; L-serine biosynthesis; L-serine from 3-phospho-D-glycerate: step 1/3.</text>
</comment>
<dbReference type="InterPro" id="IPR029009">
    <property type="entry name" value="ASB_dom_sf"/>
</dbReference>
<reference evidence="11 12" key="1">
    <citation type="submission" date="2019-02" db="EMBL/GenBank/DDBJ databases">
        <title>Deep-cultivation of Planctomycetes and their phenomic and genomic characterization uncovers novel biology.</title>
        <authorList>
            <person name="Wiegand S."/>
            <person name="Jogler M."/>
            <person name="Boedeker C."/>
            <person name="Pinto D."/>
            <person name="Vollmers J."/>
            <person name="Rivas-Marin E."/>
            <person name="Kohn T."/>
            <person name="Peeters S.H."/>
            <person name="Heuer A."/>
            <person name="Rast P."/>
            <person name="Oberbeckmann S."/>
            <person name="Bunk B."/>
            <person name="Jeske O."/>
            <person name="Meyerdierks A."/>
            <person name="Storesund J.E."/>
            <person name="Kallscheuer N."/>
            <person name="Luecker S."/>
            <person name="Lage O.M."/>
            <person name="Pohl T."/>
            <person name="Merkel B.J."/>
            <person name="Hornburger P."/>
            <person name="Mueller R.-W."/>
            <person name="Bruemmer F."/>
            <person name="Labrenz M."/>
            <person name="Spormann A.M."/>
            <person name="Op den Camp H."/>
            <person name="Overmann J."/>
            <person name="Amann R."/>
            <person name="Jetten M.S.M."/>
            <person name="Mascher T."/>
            <person name="Medema M.H."/>
            <person name="Devos D.P."/>
            <person name="Kaster A.-K."/>
            <person name="Ovreas L."/>
            <person name="Rohde M."/>
            <person name="Galperin M.Y."/>
            <person name="Jogler C."/>
        </authorList>
    </citation>
    <scope>NUCLEOTIDE SEQUENCE [LARGE SCALE GENOMIC DNA]</scope>
    <source>
        <strain evidence="11 12">ETA_A1</strain>
    </source>
</reference>
<keyword evidence="5 9" id="KW-0560">Oxidoreductase</keyword>
<evidence type="ECO:0000256" key="4">
    <source>
        <dbReference type="ARBA" id="ARBA00021582"/>
    </source>
</evidence>
<dbReference type="InterPro" id="IPR029753">
    <property type="entry name" value="D-isomer_DH_CS"/>
</dbReference>
<comment type="function">
    <text evidence="1">Catalyzes the reversible oxidation of 3-phospho-D-glycerate to 3-phosphonooxypyruvate, the first step of the phosphorylated L-serine biosynthesis pathway. Also catalyzes the reversible oxidation of 2-hydroxyglutarate to 2-oxoglutarate.</text>
</comment>
<accession>A0A517Y0Z4</accession>
<dbReference type="Pfam" id="PF02826">
    <property type="entry name" value="2-Hacid_dh_C"/>
    <property type="match status" value="1"/>
</dbReference>
<dbReference type="SUPFAM" id="SSF55021">
    <property type="entry name" value="ACT-like"/>
    <property type="match status" value="1"/>
</dbReference>
<dbReference type="GO" id="GO:0051287">
    <property type="term" value="F:NAD binding"/>
    <property type="evidence" value="ECO:0007669"/>
    <property type="project" value="UniProtKB-UniRule"/>
</dbReference>
<dbReference type="PROSITE" id="PS00670">
    <property type="entry name" value="D_2_HYDROXYACID_DH_2"/>
    <property type="match status" value="1"/>
</dbReference>
<dbReference type="InterPro" id="IPR006139">
    <property type="entry name" value="D-isomer_2_OHA_DH_cat_dom"/>
</dbReference>
<dbReference type="SUPFAM" id="SSF52283">
    <property type="entry name" value="Formate/glycerate dehydrogenase catalytic domain-like"/>
    <property type="match status" value="1"/>
</dbReference>
<sequence>MPRVLIADKLEPAGLELLRAAGIDAETRLGLKGADLAAALREFDAAIVRSQPKVTAEALENPGKLRAIARAGVGVDNIDVAAATRRGIVVMNTPGGNTVSAAEHTVALMFAVARKVAAADAVMKAGGWDRNKFVGSQLAGKTLAVVGLGRIGREVARRAVGLDMTVVALDPFVTAAKAAELGLRTVNSLDELLPLADFLTIHVPATAETKGLVGARELGLMKKTAVVLNVARGGIIDESALAAALKAGTIGGAGVDVFTAEPTTADQPLLTAPNVVLTPHLGASTVEAQENVAVEAAQLIADFLLKGQVANAVNAPSVDPRELAEVRPYVDLARRLGLLHAQLTHGAVRKATLTYKGDLAGKKTRLLTAAFTAGLLEYRLSGVNLVNAEVFARERGIELAESSNPRKGDFAALMHTEVESEGGTSVAAGTLFGDQYVRLVQLNSFRMEGYLDGVLLVFVHRDVPGLIGFVGTIFGKHGVNIAQMTVGRAAPGGEAVGILNLDSPPSEAALAEVKAHPHISSLFVVALPPAGEAPGWLG</sequence>
<dbReference type="FunFam" id="3.30.70.260:FF:000008">
    <property type="entry name" value="D-3-phosphoglycerate dehydrogenase, chloroplastic"/>
    <property type="match status" value="1"/>
</dbReference>
<organism evidence="11 12">
    <name type="scientific">Urbifossiella limnaea</name>
    <dbReference type="NCBI Taxonomy" id="2528023"/>
    <lineage>
        <taxon>Bacteria</taxon>
        <taxon>Pseudomonadati</taxon>
        <taxon>Planctomycetota</taxon>
        <taxon>Planctomycetia</taxon>
        <taxon>Gemmatales</taxon>
        <taxon>Gemmataceae</taxon>
        <taxon>Urbifossiella</taxon>
    </lineage>
</organism>
<keyword evidence="12" id="KW-1185">Reference proteome</keyword>
<evidence type="ECO:0000256" key="2">
    <source>
        <dbReference type="ARBA" id="ARBA00005216"/>
    </source>
</evidence>
<dbReference type="InterPro" id="IPR045865">
    <property type="entry name" value="ACT-like_dom_sf"/>
</dbReference>
<dbReference type="NCBIfam" id="TIGR01327">
    <property type="entry name" value="PGDH"/>
    <property type="match status" value="1"/>
</dbReference>
<evidence type="ECO:0000256" key="3">
    <source>
        <dbReference type="ARBA" id="ARBA00005854"/>
    </source>
</evidence>
<evidence type="ECO:0000256" key="6">
    <source>
        <dbReference type="ARBA" id="ARBA00023027"/>
    </source>
</evidence>
<dbReference type="InterPro" id="IPR006140">
    <property type="entry name" value="D-isomer_DH_NAD-bd"/>
</dbReference>
<dbReference type="CDD" id="cd12173">
    <property type="entry name" value="PGDH_4"/>
    <property type="match status" value="1"/>
</dbReference>
<keyword evidence="9" id="KW-0718">Serine biosynthesis</keyword>
<evidence type="ECO:0000256" key="8">
    <source>
        <dbReference type="ARBA" id="ARBA00048731"/>
    </source>
</evidence>
<dbReference type="PROSITE" id="PS00671">
    <property type="entry name" value="D_2_HYDROXYACID_DH_3"/>
    <property type="match status" value="1"/>
</dbReference>
<name>A0A517Y0Z4_9BACT</name>
<comment type="catalytic activity">
    <reaction evidence="7">
        <text>(R)-2-hydroxyglutarate + NAD(+) = 2-oxoglutarate + NADH + H(+)</text>
        <dbReference type="Rhea" id="RHEA:49612"/>
        <dbReference type="ChEBI" id="CHEBI:15378"/>
        <dbReference type="ChEBI" id="CHEBI:15801"/>
        <dbReference type="ChEBI" id="CHEBI:16810"/>
        <dbReference type="ChEBI" id="CHEBI:57540"/>
        <dbReference type="ChEBI" id="CHEBI:57945"/>
        <dbReference type="EC" id="1.1.1.399"/>
    </reaction>
</comment>